<sequence>MADSRSHLACPRERRGLAGDKAARYARAWVESLRVSKGQSFDLICNAASSMAPGPLFNKRVLSYCHHQAVLDERRQRSEVAEAQRTRQKITTDKRSLLDSVNRATEVRNLPHVESAPPARGQAVSLCPPRTSTAFHCCGESFGLRPGTWTFSFALIPPSTGSEFHLRTM</sequence>
<dbReference type="HOGENOM" id="CLU_134597_0_0_1"/>
<dbReference type="KEGG" id="vda:VDAG_05023"/>
<name>G2X4E1_VERDV</name>
<keyword evidence="2" id="KW-1185">Reference proteome</keyword>
<dbReference type="RefSeq" id="XP_009653054.1">
    <property type="nucleotide sequence ID" value="XM_009654759.1"/>
</dbReference>
<dbReference type="InParanoid" id="G2X4E1"/>
<dbReference type="Proteomes" id="UP000001611">
    <property type="component" value="Chromosome 4"/>
</dbReference>
<dbReference type="GeneID" id="20706486"/>
<dbReference type="EMBL" id="DS572703">
    <property type="protein sequence ID" value="EGY23585.1"/>
    <property type="molecule type" value="Genomic_DNA"/>
</dbReference>
<evidence type="ECO:0000313" key="2">
    <source>
        <dbReference type="Proteomes" id="UP000001611"/>
    </source>
</evidence>
<organism evidence="1 2">
    <name type="scientific">Verticillium dahliae (strain VdLs.17 / ATCC MYA-4575 / FGSC 10137)</name>
    <name type="common">Verticillium wilt</name>
    <dbReference type="NCBI Taxonomy" id="498257"/>
    <lineage>
        <taxon>Eukaryota</taxon>
        <taxon>Fungi</taxon>
        <taxon>Dikarya</taxon>
        <taxon>Ascomycota</taxon>
        <taxon>Pezizomycotina</taxon>
        <taxon>Sordariomycetes</taxon>
        <taxon>Hypocreomycetidae</taxon>
        <taxon>Glomerellales</taxon>
        <taxon>Plectosphaerellaceae</taxon>
        <taxon>Verticillium</taxon>
    </lineage>
</organism>
<accession>G2X4E1</accession>
<proteinExistence type="predicted"/>
<gene>
    <name evidence="1" type="ORF">VDAG_05023</name>
</gene>
<evidence type="ECO:0000313" key="1">
    <source>
        <dbReference type="EMBL" id="EGY23585.1"/>
    </source>
</evidence>
<protein>
    <submittedName>
        <fullName evidence="1">Uncharacterized protein</fullName>
    </submittedName>
</protein>
<reference evidence="1 2" key="1">
    <citation type="submission" date="2008-03" db="EMBL/GenBank/DDBJ databases">
        <title>The Genome Sequence of Verticillium dahliae VdLs.17.</title>
        <authorList>
            <consortium name="The Broad Institute Genome Sequencing Platform"/>
            <person name="Ma L.-J.J."/>
            <person name="Klosterman S.J."/>
            <person name="Subbarao K."/>
            <person name="Dobinson K."/>
            <person name="Veronese P."/>
            <person name="Kang S."/>
            <person name="Gold S.E."/>
            <person name="Young S."/>
            <person name="Jaffe D."/>
            <person name="Gnerre S."/>
            <person name="Berlin A."/>
            <person name="Heiman D."/>
            <person name="Hepburn T."/>
            <person name="Sykes S."/>
            <person name="Alvarado L."/>
            <person name="Kodira C.D."/>
            <person name="Lander E."/>
            <person name="Galagan J."/>
            <person name="Nusbaum C."/>
            <person name="Birren B."/>
        </authorList>
    </citation>
    <scope>NUCLEOTIDE SEQUENCE [LARGE SCALE GENOMIC DNA]</scope>
    <source>
        <strain evidence="2">VdLs.17 / ATCC MYA-4575 / FGSC 10137</strain>
    </source>
</reference>
<dbReference type="AlphaFoldDB" id="G2X4E1"/>